<sequence>MSTITYEEVLSLFRETDRRFKETDRIIQENAKQFAEQMKETDRRLKKAEDLFTSQRGRLVESLVDGALVPLFQNHPEYKMSVQRTLRRVKGSYEGQNYEFDILVINGEELVIVEVKTTLRPDDVTKFLGKLEKSKRWMPEYASKRIHGGMAFLQADANADAMAEKRQLFVIRATGDSATIVNRKGFEPRSW</sequence>
<dbReference type="PANTHER" id="PTHR38753:SF1">
    <property type="entry name" value="SLR1441 PROTEIN"/>
    <property type="match status" value="1"/>
</dbReference>
<evidence type="ECO:0008006" key="2">
    <source>
        <dbReference type="Google" id="ProtNLM"/>
    </source>
</evidence>
<protein>
    <recommendedName>
        <fullName evidence="2">DUF3782 domain-containing protein</fullName>
    </recommendedName>
</protein>
<dbReference type="AlphaFoldDB" id="A0A450T3U7"/>
<dbReference type="InterPro" id="IPR011335">
    <property type="entry name" value="Restrct_endonuc-II-like"/>
</dbReference>
<dbReference type="EMBL" id="CAADEW010000111">
    <property type="protein sequence ID" value="VFJ61191.1"/>
    <property type="molecule type" value="Genomic_DNA"/>
</dbReference>
<evidence type="ECO:0000313" key="1">
    <source>
        <dbReference type="EMBL" id="VFJ61191.1"/>
    </source>
</evidence>
<reference evidence="1" key="1">
    <citation type="submission" date="2019-02" db="EMBL/GenBank/DDBJ databases">
        <authorList>
            <person name="Gruber-Vodicka R. H."/>
            <person name="Seah K. B. B."/>
        </authorList>
    </citation>
    <scope>NUCLEOTIDE SEQUENCE</scope>
    <source>
        <strain evidence="1">BECK_BZ15</strain>
    </source>
</reference>
<dbReference type="PANTHER" id="PTHR38753">
    <property type="entry name" value="SLR1441 PROTEIN"/>
    <property type="match status" value="1"/>
</dbReference>
<organism evidence="1">
    <name type="scientific">Candidatus Kentrum sp. FW</name>
    <dbReference type="NCBI Taxonomy" id="2126338"/>
    <lineage>
        <taxon>Bacteria</taxon>
        <taxon>Pseudomonadati</taxon>
        <taxon>Pseudomonadota</taxon>
        <taxon>Gammaproteobacteria</taxon>
        <taxon>Candidatus Kentrum</taxon>
    </lineage>
</organism>
<proteinExistence type="predicted"/>
<gene>
    <name evidence="1" type="ORF">BECKFW1821A_GA0114235_111123</name>
</gene>
<accession>A0A450T3U7</accession>
<dbReference type="SUPFAM" id="SSF52980">
    <property type="entry name" value="Restriction endonuclease-like"/>
    <property type="match status" value="1"/>
</dbReference>
<name>A0A450T3U7_9GAMM</name>